<feature type="compositionally biased region" description="Low complexity" evidence="1">
    <location>
        <begin position="72"/>
        <end position="92"/>
    </location>
</feature>
<evidence type="ECO:0000256" key="1">
    <source>
        <dbReference type="SAM" id="MobiDB-lite"/>
    </source>
</evidence>
<accession>A0AAD1U5S7</accession>
<feature type="region of interest" description="Disordered" evidence="1">
    <location>
        <begin position="63"/>
        <end position="98"/>
    </location>
</feature>
<feature type="region of interest" description="Disordered" evidence="1">
    <location>
        <begin position="404"/>
        <end position="427"/>
    </location>
</feature>
<comment type="caution">
    <text evidence="2">The sequence shown here is derived from an EMBL/GenBank/DDBJ whole genome shotgun (WGS) entry which is preliminary data.</text>
</comment>
<evidence type="ECO:0000313" key="2">
    <source>
        <dbReference type="EMBL" id="CAI2362481.1"/>
    </source>
</evidence>
<organism evidence="2 3">
    <name type="scientific">Euplotes crassus</name>
    <dbReference type="NCBI Taxonomy" id="5936"/>
    <lineage>
        <taxon>Eukaryota</taxon>
        <taxon>Sar</taxon>
        <taxon>Alveolata</taxon>
        <taxon>Ciliophora</taxon>
        <taxon>Intramacronucleata</taxon>
        <taxon>Spirotrichea</taxon>
        <taxon>Hypotrichia</taxon>
        <taxon>Euplotida</taxon>
        <taxon>Euplotidae</taxon>
        <taxon>Moneuplotes</taxon>
    </lineage>
</organism>
<reference evidence="2" key="1">
    <citation type="submission" date="2023-07" db="EMBL/GenBank/DDBJ databases">
        <authorList>
            <consortium name="AG Swart"/>
            <person name="Singh M."/>
            <person name="Singh A."/>
            <person name="Seah K."/>
            <person name="Emmerich C."/>
        </authorList>
    </citation>
    <scope>NUCLEOTIDE SEQUENCE</scope>
    <source>
        <strain evidence="2">DP1</strain>
    </source>
</reference>
<gene>
    <name evidence="2" type="ORF">ECRASSUSDP1_LOCUS3804</name>
</gene>
<feature type="region of interest" description="Disordered" evidence="1">
    <location>
        <begin position="20"/>
        <end position="46"/>
    </location>
</feature>
<name>A0AAD1U5S7_EUPCR</name>
<keyword evidence="3" id="KW-1185">Reference proteome</keyword>
<dbReference type="EMBL" id="CAMPGE010003639">
    <property type="protein sequence ID" value="CAI2362481.1"/>
    <property type="molecule type" value="Genomic_DNA"/>
</dbReference>
<sequence>MSTDNIGNFSQKSVCRDVQKENHQNPNSNVNETTFNETSKSKTRARLLSNGSSLDLFLEDSKSSYHTNSKDSNNPSPRSHQNSQQSHHTSTTKLSKRRKIVEKKNKISQIIDQIFTEDIFKTPLQSKCDYFYSAYNPLTFEKPYMQFEEASCDQACDLSGKKYWTKICNNVLTTSTLLRRFLQTVNKGMYSTLKNFAKKYLVKLLVGRRSYLDFNGNHNPDLVKSVNVLKRIVGEGRLLSMKCSKGETEASSLEGFKNEVILAVLSIFRSKIDLKSTVHQKERLRVESDENNNPTKTQAKISKLSFTDPYSLLSTLGPSPQKTSGHRAFKPCKPLQGRSLASGARNVRVACVESLRRRDYSGQDLASRKYDLSKVSTSGSSCQQKNSYYQSRRKFKPLKMHNSRPNVQISKTDPKASSGCHKGNTTVLDHPFNAKRKIFQSKERPMVRLAGIRLRKICKSRIRTTSKDLIGKKSKHNY</sequence>
<dbReference type="Proteomes" id="UP001295684">
    <property type="component" value="Unassembled WGS sequence"/>
</dbReference>
<evidence type="ECO:0000313" key="3">
    <source>
        <dbReference type="Proteomes" id="UP001295684"/>
    </source>
</evidence>
<protein>
    <submittedName>
        <fullName evidence="2">Uncharacterized protein</fullName>
    </submittedName>
</protein>
<proteinExistence type="predicted"/>
<feature type="compositionally biased region" description="Polar residues" evidence="1">
    <location>
        <begin position="24"/>
        <end position="38"/>
    </location>
</feature>
<dbReference type="AlphaFoldDB" id="A0AAD1U5S7"/>